<protein>
    <recommendedName>
        <fullName evidence="3">YdaS antitoxin of YdaST toxin-antitoxin system</fullName>
    </recommendedName>
</protein>
<evidence type="ECO:0000313" key="1">
    <source>
        <dbReference type="EMBL" id="RCW82016.1"/>
    </source>
</evidence>
<proteinExistence type="predicted"/>
<dbReference type="AlphaFoldDB" id="A0A368YRX0"/>
<keyword evidence="2" id="KW-1185">Reference proteome</keyword>
<dbReference type="Proteomes" id="UP000253324">
    <property type="component" value="Unassembled WGS sequence"/>
</dbReference>
<dbReference type="EMBL" id="QPJM01000009">
    <property type="protein sequence ID" value="RCW82016.1"/>
    <property type="molecule type" value="Genomic_DNA"/>
</dbReference>
<accession>A0A368YRX0</accession>
<sequence>MSYPVHDGKMNERFEAMIAGLETEGGMSIPKIAVKVGCSRQQIWRIASGKTKRPGYGIAVRIEKLHSQMVTKTRGLR</sequence>
<reference evidence="1 2" key="1">
    <citation type="submission" date="2018-07" db="EMBL/GenBank/DDBJ databases">
        <title>Genomic Encyclopedia of Type Strains, Phase III (KMG-III): the genomes of soil and plant-associated and newly described type strains.</title>
        <authorList>
            <person name="Whitman W."/>
        </authorList>
    </citation>
    <scope>NUCLEOTIDE SEQUENCE [LARGE SCALE GENOMIC DNA]</scope>
    <source>
        <strain evidence="1 2">31-25a</strain>
    </source>
</reference>
<evidence type="ECO:0000313" key="2">
    <source>
        <dbReference type="Proteomes" id="UP000253324"/>
    </source>
</evidence>
<comment type="caution">
    <text evidence="1">The sequence shown here is derived from an EMBL/GenBank/DDBJ whole genome shotgun (WGS) entry which is preliminary data.</text>
</comment>
<dbReference type="SUPFAM" id="SSF47413">
    <property type="entry name" value="lambda repressor-like DNA-binding domains"/>
    <property type="match status" value="1"/>
</dbReference>
<dbReference type="GO" id="GO:0003677">
    <property type="term" value="F:DNA binding"/>
    <property type="evidence" value="ECO:0007669"/>
    <property type="project" value="InterPro"/>
</dbReference>
<gene>
    <name evidence="1" type="ORF">C7476_109198</name>
</gene>
<evidence type="ECO:0008006" key="3">
    <source>
        <dbReference type="Google" id="ProtNLM"/>
    </source>
</evidence>
<name>A0A368YRX0_9HYPH</name>
<organism evidence="1 2">
    <name type="scientific">Phyllobacterium bourgognense</name>
    <dbReference type="NCBI Taxonomy" id="314236"/>
    <lineage>
        <taxon>Bacteria</taxon>
        <taxon>Pseudomonadati</taxon>
        <taxon>Pseudomonadota</taxon>
        <taxon>Alphaproteobacteria</taxon>
        <taxon>Hyphomicrobiales</taxon>
        <taxon>Phyllobacteriaceae</taxon>
        <taxon>Phyllobacterium</taxon>
    </lineage>
</organism>
<dbReference type="InterPro" id="IPR010982">
    <property type="entry name" value="Lambda_DNA-bd_dom_sf"/>
</dbReference>